<evidence type="ECO:0000313" key="1">
    <source>
        <dbReference type="EMBL" id="CDX56302.1"/>
    </source>
</evidence>
<sequence length="371" mass="40923">MSMSSPYIYINAALPRDFTPPEIAADATLDAAGLRELMRVNDAAIEPAGEGSVAERLLSIFSHPEVLFGDPTFIVANRQMWLDRLNVFIAKNEPIAFVAMAFPYKVPNPLKTERQAPDLGEALMLRRFRCVLDAIGAVYPPGARLTILEEGILGRCQGVDPRRIAAYRAGIAGIAALSGVDADCIGFHSLDDMVTSIPNFEARWIHEQERMRELWQQGDAGVRAAYATTVAASRTSVPTFDYDPRVLARAYDPGQTDSALRYVRDYVDKVAHRQFFAYRSLLSLRDSTGYLHDLSPHALKLTVSPKPENLAVLPVNGWSRVLPYHGVPVLTLEGRWEIAYFGALGAAYGRLEALHLQGDADPRPIAYRAVA</sequence>
<protein>
    <submittedName>
        <fullName evidence="1">Putative Pyoverdine/dityrosine biosynthesis protein</fullName>
    </submittedName>
</protein>
<organism evidence="1 2">
    <name type="scientific">Mesorhizobium plurifarium</name>
    <dbReference type="NCBI Taxonomy" id="69974"/>
    <lineage>
        <taxon>Bacteria</taxon>
        <taxon>Pseudomonadati</taxon>
        <taxon>Pseudomonadota</taxon>
        <taxon>Alphaproteobacteria</taxon>
        <taxon>Hyphomicrobiales</taxon>
        <taxon>Phyllobacteriaceae</taxon>
        <taxon>Mesorhizobium</taxon>
    </lineage>
</organism>
<reference evidence="2" key="1">
    <citation type="submission" date="2014-08" db="EMBL/GenBank/DDBJ databases">
        <authorList>
            <person name="Edwards T."/>
        </authorList>
    </citation>
    <scope>NUCLEOTIDE SEQUENCE [LARGE SCALE GENOMIC DNA]</scope>
</reference>
<dbReference type="AlphaFoldDB" id="A0A0K2VX30"/>
<proteinExistence type="predicted"/>
<name>A0A0K2VX30_MESPL</name>
<dbReference type="PANTHER" id="PTHR37285">
    <property type="entry name" value="SPORE WALL MATURATION PROTEIN DIT1"/>
    <property type="match status" value="1"/>
</dbReference>
<dbReference type="InterPro" id="IPR007817">
    <property type="entry name" value="Isocyanide_synthase_DIT1"/>
</dbReference>
<evidence type="ECO:0000313" key="2">
    <source>
        <dbReference type="Proteomes" id="UP000182888"/>
    </source>
</evidence>
<dbReference type="Proteomes" id="UP000182888">
    <property type="component" value="Unassembled WGS sequence"/>
</dbReference>
<dbReference type="EMBL" id="CCND01000012">
    <property type="protein sequence ID" value="CDX56302.1"/>
    <property type="molecule type" value="Genomic_DNA"/>
</dbReference>
<dbReference type="PANTHER" id="PTHR37285:SF5">
    <property type="entry name" value="SPORE WALL MATURATION PROTEIN DIT1"/>
    <property type="match status" value="1"/>
</dbReference>
<accession>A0A0K2VX30</accession>
<gene>
    <name evidence="1" type="ORF">MPL1032_20483</name>
</gene>
<dbReference type="Pfam" id="PF05141">
    <property type="entry name" value="DIT1_PvcA"/>
    <property type="match status" value="1"/>
</dbReference>